<evidence type="ECO:0000256" key="5">
    <source>
        <dbReference type="ARBA" id="ARBA00047720"/>
    </source>
</evidence>
<evidence type="ECO:0000259" key="7">
    <source>
        <dbReference type="Pfam" id="PF01979"/>
    </source>
</evidence>
<dbReference type="EMBL" id="CP003221">
    <property type="protein sequence ID" value="EGJ49146.1"/>
    <property type="molecule type" value="Genomic_DNA"/>
</dbReference>
<dbReference type="SUPFAM" id="SSF51338">
    <property type="entry name" value="Composite domain of metallo-dependent hydrolases"/>
    <property type="match status" value="1"/>
</dbReference>
<dbReference type="GO" id="GO:0000034">
    <property type="term" value="F:adenine deaminase activity"/>
    <property type="evidence" value="ECO:0007669"/>
    <property type="project" value="UniProtKB-UniRule"/>
</dbReference>
<dbReference type="HOGENOM" id="CLU_027935_0_0_7"/>
<dbReference type="InterPro" id="IPR026912">
    <property type="entry name" value="Adenine_deam_C"/>
</dbReference>
<evidence type="ECO:0000256" key="4">
    <source>
        <dbReference type="ARBA" id="ARBA00023211"/>
    </source>
</evidence>
<dbReference type="AlphaFoldDB" id="F3YUW9"/>
<dbReference type="EC" id="3.5.4.2" evidence="2 6"/>
<evidence type="ECO:0000313" key="10">
    <source>
        <dbReference type="Proteomes" id="UP000007844"/>
    </source>
</evidence>
<dbReference type="InterPro" id="IPR011059">
    <property type="entry name" value="Metal-dep_hydrolase_composite"/>
</dbReference>
<dbReference type="InterPro" id="IPR032466">
    <property type="entry name" value="Metal_Hydrolase"/>
</dbReference>
<dbReference type="CDD" id="cd01295">
    <property type="entry name" value="AdeC"/>
    <property type="match status" value="1"/>
</dbReference>
<keyword evidence="4 6" id="KW-0464">Manganese</keyword>
<evidence type="ECO:0000313" key="9">
    <source>
        <dbReference type="EMBL" id="EGJ49146.1"/>
    </source>
</evidence>
<comment type="cofactor">
    <cofactor evidence="6">
        <name>Mn(2+)</name>
        <dbReference type="ChEBI" id="CHEBI:29035"/>
    </cofactor>
</comment>
<sequence>MTHAGLARHIRIARGQEPADLLVRDVHLVNVLSGEIHPAHVAVADGLVVGFEEIEARKVLDARGRFCCPGLLDGHIHIESSLLTPPRFAEAAAAHGTAAVVCDPHEIANVLGAPGVEYMLDVSESLPLAFYFMAPSCVPATHLETSGAQLDAGDIRRLLEKYPRRMPGLGEMMNYPGLLASDPSVLAKLEAARGRVIDGHAPLLSGRDLSAYVLAGPASDHECISADEALEKQRKGMHLMLREGTQEHNMADLLPAVNEYNSQRASFVSDDRLASDLLKRGHLDATLRRAMSLGLPPMRAVQMATINTARYFGLDRSAGHGAVAPGFRADFMLLDDLESFRIRACYLGGRDVLDLDFSSRVAAPGNSMRVKDLDKTSLRIPAGRGRLRVIGVQPGQIVTQHLLMEPRLEDGQALADPQRDLTKLAVFERHRATGNVGLGFVTGLGLTRGAMACSVAHDSHNLIVAGASDADMLTAAREVQRMGGGLAVAYQGRILAKLALPVAGLMSDAPAAEVAAGEAEVNRALAELGMGLATPFAALSFLALPVIPTLKLTDKGLVDVARFEYSSLWEE</sequence>
<dbReference type="RefSeq" id="WP_014258979.1">
    <property type="nucleotide sequence ID" value="NC_016629.1"/>
</dbReference>
<protein>
    <recommendedName>
        <fullName evidence="2 6">Adenine deaminase</fullName>
        <shortName evidence="6">Adenase</shortName>
        <shortName evidence="6">Adenine aminase</shortName>
        <ecNumber evidence="2 6">3.5.4.2</ecNumber>
    </recommendedName>
</protein>
<name>F3YUW9_DESAF</name>
<evidence type="ECO:0000256" key="6">
    <source>
        <dbReference type="HAMAP-Rule" id="MF_01518"/>
    </source>
</evidence>
<dbReference type="eggNOG" id="COG1001">
    <property type="taxonomic scope" value="Bacteria"/>
</dbReference>
<dbReference type="Gene3D" id="3.20.20.140">
    <property type="entry name" value="Metal-dependent hydrolases"/>
    <property type="match status" value="1"/>
</dbReference>
<keyword evidence="3 6" id="KW-0378">Hydrolase</keyword>
<feature type="domain" description="Amidohydrolase-related" evidence="7">
    <location>
        <begin position="68"/>
        <end position="342"/>
    </location>
</feature>
<comment type="similarity">
    <text evidence="1 6">Belongs to the metallo-dependent hydrolases superfamily. Adenine deaminase family.</text>
</comment>
<evidence type="ECO:0000256" key="1">
    <source>
        <dbReference type="ARBA" id="ARBA00006773"/>
    </source>
</evidence>
<dbReference type="Proteomes" id="UP000007844">
    <property type="component" value="Chromosome"/>
</dbReference>
<proteinExistence type="inferred from homology"/>
<evidence type="ECO:0000259" key="8">
    <source>
        <dbReference type="Pfam" id="PF13382"/>
    </source>
</evidence>
<dbReference type="PANTHER" id="PTHR11113:SF2">
    <property type="entry name" value="ADENINE DEAMINASE"/>
    <property type="match status" value="1"/>
</dbReference>
<dbReference type="HAMAP" id="MF_01518">
    <property type="entry name" value="Adenine_deamin"/>
    <property type="match status" value="1"/>
</dbReference>
<gene>
    <name evidence="6" type="primary">ade</name>
    <name evidence="9" type="ORF">Desaf_0795</name>
</gene>
<reference evidence="9 10" key="1">
    <citation type="journal article" date="2011" name="J. Bacteriol.">
        <title>Genome sequence of the mercury-methylating and pleomorphic Desulfovibrio africanus Strain Walvis Bay.</title>
        <authorList>
            <person name="Brown S.D."/>
            <person name="Wall J.D."/>
            <person name="Kucken A.M."/>
            <person name="Gilmour C.C."/>
            <person name="Podar M."/>
            <person name="Brandt C.C."/>
            <person name="Teshima H."/>
            <person name="Detter J.C."/>
            <person name="Han C.S."/>
            <person name="Land M.L."/>
            <person name="Lucas S."/>
            <person name="Han J."/>
            <person name="Pennacchio L."/>
            <person name="Nolan M."/>
            <person name="Pitluck S."/>
            <person name="Woyke T."/>
            <person name="Goodwin L."/>
            <person name="Palumbo A.V."/>
            <person name="Elias D.A."/>
        </authorList>
    </citation>
    <scope>NUCLEOTIDE SEQUENCE [LARGE SCALE GENOMIC DNA]</scope>
    <source>
        <strain evidence="9 10">Walvis Bay</strain>
    </source>
</reference>
<dbReference type="InterPro" id="IPR006680">
    <property type="entry name" value="Amidohydro-rel"/>
</dbReference>
<dbReference type="PANTHER" id="PTHR11113">
    <property type="entry name" value="N-ACETYLGLUCOSAMINE-6-PHOSPHATE DEACETYLASE"/>
    <property type="match status" value="1"/>
</dbReference>
<feature type="domain" description="Adenine deaminase C-terminal" evidence="8">
    <location>
        <begin position="396"/>
        <end position="564"/>
    </location>
</feature>
<organism evidence="9 10">
    <name type="scientific">Desulfocurvibacter africanus subsp. africanus str. Walvis Bay</name>
    <dbReference type="NCBI Taxonomy" id="690850"/>
    <lineage>
        <taxon>Bacteria</taxon>
        <taxon>Pseudomonadati</taxon>
        <taxon>Thermodesulfobacteriota</taxon>
        <taxon>Desulfovibrionia</taxon>
        <taxon>Desulfovibrionales</taxon>
        <taxon>Desulfovibrionaceae</taxon>
        <taxon>Desulfocurvibacter</taxon>
    </lineage>
</organism>
<dbReference type="SUPFAM" id="SSF51556">
    <property type="entry name" value="Metallo-dependent hydrolases"/>
    <property type="match status" value="1"/>
</dbReference>
<dbReference type="NCBIfam" id="TIGR01178">
    <property type="entry name" value="ade"/>
    <property type="match status" value="1"/>
</dbReference>
<accession>F3YUW9</accession>
<evidence type="ECO:0000256" key="2">
    <source>
        <dbReference type="ARBA" id="ARBA00012782"/>
    </source>
</evidence>
<dbReference type="InterPro" id="IPR006679">
    <property type="entry name" value="Adenine_deam"/>
</dbReference>
<dbReference type="Pfam" id="PF01979">
    <property type="entry name" value="Amidohydro_1"/>
    <property type="match status" value="1"/>
</dbReference>
<evidence type="ECO:0000256" key="3">
    <source>
        <dbReference type="ARBA" id="ARBA00022801"/>
    </source>
</evidence>
<keyword evidence="10" id="KW-1185">Reference proteome</keyword>
<dbReference type="Pfam" id="PF13382">
    <property type="entry name" value="Adenine_deam_C"/>
    <property type="match status" value="1"/>
</dbReference>
<dbReference type="KEGG" id="daf:Desaf_0795"/>
<comment type="catalytic activity">
    <reaction evidence="5 6">
        <text>adenine + H2O + H(+) = hypoxanthine + NH4(+)</text>
        <dbReference type="Rhea" id="RHEA:23688"/>
        <dbReference type="ChEBI" id="CHEBI:15377"/>
        <dbReference type="ChEBI" id="CHEBI:15378"/>
        <dbReference type="ChEBI" id="CHEBI:16708"/>
        <dbReference type="ChEBI" id="CHEBI:17368"/>
        <dbReference type="ChEBI" id="CHEBI:28938"/>
        <dbReference type="EC" id="3.5.4.2"/>
    </reaction>
</comment>
<dbReference type="GO" id="GO:0006146">
    <property type="term" value="P:adenine catabolic process"/>
    <property type="evidence" value="ECO:0007669"/>
    <property type="project" value="InterPro"/>
</dbReference>
<dbReference type="Gene3D" id="2.30.40.10">
    <property type="entry name" value="Urease, subunit C, domain 1"/>
    <property type="match status" value="1"/>
</dbReference>
<dbReference type="STRING" id="690850.Desaf_0795"/>